<evidence type="ECO:0000313" key="2">
    <source>
        <dbReference type="EMBL" id="EIM26988.1"/>
    </source>
</evidence>
<dbReference type="HOGENOM" id="CLU_2070412_0_0_5"/>
<dbReference type="PATRIC" id="fig|864069.3.peg.3859"/>
<dbReference type="STRING" id="864069.MicloDRAFT_00035410"/>
<dbReference type="Proteomes" id="UP000003947">
    <property type="component" value="Unassembled WGS sequence"/>
</dbReference>
<organism evidence="2 3">
    <name type="scientific">Microvirga lotononidis</name>
    <dbReference type="NCBI Taxonomy" id="864069"/>
    <lineage>
        <taxon>Bacteria</taxon>
        <taxon>Pseudomonadati</taxon>
        <taxon>Pseudomonadota</taxon>
        <taxon>Alphaproteobacteria</taxon>
        <taxon>Hyphomicrobiales</taxon>
        <taxon>Methylobacteriaceae</taxon>
        <taxon>Microvirga</taxon>
    </lineage>
</organism>
<protein>
    <submittedName>
        <fullName evidence="2">Uncharacterized protein</fullName>
    </submittedName>
</protein>
<keyword evidence="3" id="KW-1185">Reference proteome</keyword>
<evidence type="ECO:0000313" key="3">
    <source>
        <dbReference type="Proteomes" id="UP000003947"/>
    </source>
</evidence>
<sequence length="118" mass="12332" precursor="true">MDRALARPRISLPFVQALLGLILLAWLPAIDHANSGTSFLIQIEETLSLSGLSDGGETDGESCPDTWKDDPGSPDAALPGDISCRSRGLTGLGIRLFPPQSGNVALLGSLRATGPPRL</sequence>
<accession>I4YSP6</accession>
<gene>
    <name evidence="2" type="ORF">MicloDRAFT_00035410</name>
</gene>
<feature type="region of interest" description="Disordered" evidence="1">
    <location>
        <begin position="51"/>
        <end position="74"/>
    </location>
</feature>
<dbReference type="AlphaFoldDB" id="I4YSP6"/>
<name>I4YSP6_9HYPH</name>
<reference evidence="2 3" key="1">
    <citation type="submission" date="2012-02" db="EMBL/GenBank/DDBJ databases">
        <title>Improved High-Quality Draft sequence of Microvirga sp. WSM3557.</title>
        <authorList>
            <consortium name="US DOE Joint Genome Institute"/>
            <person name="Lucas S."/>
            <person name="Han J."/>
            <person name="Lapidus A."/>
            <person name="Cheng J.-F."/>
            <person name="Goodwin L."/>
            <person name="Pitluck S."/>
            <person name="Peters L."/>
            <person name="Zhang X."/>
            <person name="Detter J.C."/>
            <person name="Han C."/>
            <person name="Tapia R."/>
            <person name="Land M."/>
            <person name="Hauser L."/>
            <person name="Kyrpides N."/>
            <person name="Ivanova N."/>
            <person name="Pagani I."/>
            <person name="Brau L."/>
            <person name="Yates R."/>
            <person name="O'Hara G."/>
            <person name="Rui T."/>
            <person name="Howieson J."/>
            <person name="Reeve W."/>
            <person name="Woyke T."/>
        </authorList>
    </citation>
    <scope>NUCLEOTIDE SEQUENCE [LARGE SCALE GENOMIC DNA]</scope>
    <source>
        <strain evidence="2 3">WSM3557</strain>
    </source>
</reference>
<evidence type="ECO:0000256" key="1">
    <source>
        <dbReference type="SAM" id="MobiDB-lite"/>
    </source>
</evidence>
<dbReference type="EMBL" id="JH660645">
    <property type="protein sequence ID" value="EIM26988.1"/>
    <property type="molecule type" value="Genomic_DNA"/>
</dbReference>
<proteinExistence type="predicted"/>